<feature type="transmembrane region" description="Helical" evidence="5">
    <location>
        <begin position="20"/>
        <end position="48"/>
    </location>
</feature>
<dbReference type="GO" id="GO:0016020">
    <property type="term" value="C:membrane"/>
    <property type="evidence" value="ECO:0007669"/>
    <property type="project" value="UniProtKB-SubCell"/>
</dbReference>
<dbReference type="Pfam" id="PF04932">
    <property type="entry name" value="Wzy_C"/>
    <property type="match status" value="1"/>
</dbReference>
<feature type="transmembrane region" description="Helical" evidence="5">
    <location>
        <begin position="386"/>
        <end position="406"/>
    </location>
</feature>
<evidence type="ECO:0000256" key="4">
    <source>
        <dbReference type="ARBA" id="ARBA00023136"/>
    </source>
</evidence>
<protein>
    <recommendedName>
        <fullName evidence="6">O-antigen ligase-related domain-containing protein</fullName>
    </recommendedName>
</protein>
<feature type="transmembrane region" description="Helical" evidence="5">
    <location>
        <begin position="90"/>
        <end position="108"/>
    </location>
</feature>
<keyword evidence="2 5" id="KW-0812">Transmembrane</keyword>
<comment type="caution">
    <text evidence="7">The sequence shown here is derived from an EMBL/GenBank/DDBJ whole genome shotgun (WGS) entry which is preliminary data.</text>
</comment>
<reference evidence="8" key="1">
    <citation type="submission" date="2018-04" db="EMBL/GenBank/DDBJ databases">
        <authorList>
            <person name="Cornet L."/>
        </authorList>
    </citation>
    <scope>NUCLEOTIDE SEQUENCE [LARGE SCALE GENOMIC DNA]</scope>
</reference>
<sequence length="441" mass="47756">MGQGEFRATAHRYGPLQEQLWLIGLMALPYTSYAGLAVMASLYVMALVQRGDRIIKLCEQRGFSWLTAGLVISASFGLNRGEAFLQLTNFLPFFLLFGVLATVPALAVRPFAQLETLARGLLIASVPMTVWAVAEFIFKFEAIAPRIQALPLPNWLLTRLYEPDFGHRARSVFGHPNALSAYLVIILGLGLGLILKSLAQQSVETSLKQTVRSQRLIEAVAVALCLAAIFCTGSRNGVLIAGVLVAIALYAARRHYWVMLSGLVGLGAIVAAVVSLGIGGRQISLALVTQDPRIGAWQLAIAMIQQRPWLGWGFSGLRSLYIPDSIPGYSSIAHAHNVWLFLASETGIPVMMGFCAVIGSIYYGAIKTLLKGSPKDGSSDGLSIDSQAILLGYLLAFTSCLLFGLFDVVLFDARLNVLTWGLLAGLYVMSHRKALKPPTKF</sequence>
<feature type="transmembrane region" description="Helical" evidence="5">
    <location>
        <begin position="179"/>
        <end position="199"/>
    </location>
</feature>
<gene>
    <name evidence="7" type="ORF">DCF15_16350</name>
</gene>
<evidence type="ECO:0000256" key="5">
    <source>
        <dbReference type="SAM" id="Phobius"/>
    </source>
</evidence>
<keyword evidence="4 5" id="KW-0472">Membrane</keyword>
<evidence type="ECO:0000313" key="7">
    <source>
        <dbReference type="EMBL" id="PZO50059.1"/>
    </source>
</evidence>
<reference evidence="7 8" key="2">
    <citation type="submission" date="2018-06" db="EMBL/GenBank/DDBJ databases">
        <title>Metagenomic assembly of (sub)arctic Cyanobacteria and their associated microbiome from non-axenic cultures.</title>
        <authorList>
            <person name="Baurain D."/>
        </authorList>
    </citation>
    <scope>NUCLEOTIDE SEQUENCE [LARGE SCALE GENOMIC DNA]</scope>
    <source>
        <strain evidence="7">ULC027bin1</strain>
    </source>
</reference>
<dbReference type="InterPro" id="IPR007016">
    <property type="entry name" value="O-antigen_ligase-rel_domated"/>
</dbReference>
<keyword evidence="3 5" id="KW-1133">Transmembrane helix</keyword>
<feature type="domain" description="O-antigen ligase-related" evidence="6">
    <location>
        <begin position="221"/>
        <end position="354"/>
    </location>
</feature>
<feature type="transmembrane region" description="Helical" evidence="5">
    <location>
        <begin position="338"/>
        <end position="366"/>
    </location>
</feature>
<dbReference type="PANTHER" id="PTHR37422">
    <property type="entry name" value="TEICHURONIC ACID BIOSYNTHESIS PROTEIN TUAE"/>
    <property type="match status" value="1"/>
</dbReference>
<evidence type="ECO:0000259" key="6">
    <source>
        <dbReference type="Pfam" id="PF04932"/>
    </source>
</evidence>
<dbReference type="EMBL" id="QBMP01000199">
    <property type="protein sequence ID" value="PZO50059.1"/>
    <property type="molecule type" value="Genomic_DNA"/>
</dbReference>
<feature type="transmembrane region" description="Helical" evidence="5">
    <location>
        <begin position="256"/>
        <end position="278"/>
    </location>
</feature>
<dbReference type="AlphaFoldDB" id="A0A2W4X6W4"/>
<feature type="transmembrane region" description="Helical" evidence="5">
    <location>
        <begin position="60"/>
        <end position="78"/>
    </location>
</feature>
<evidence type="ECO:0000313" key="8">
    <source>
        <dbReference type="Proteomes" id="UP000249794"/>
    </source>
</evidence>
<comment type="subcellular location">
    <subcellularLocation>
        <location evidence="1">Membrane</location>
        <topology evidence="1">Multi-pass membrane protein</topology>
    </subcellularLocation>
</comment>
<proteinExistence type="predicted"/>
<evidence type="ECO:0000256" key="2">
    <source>
        <dbReference type="ARBA" id="ARBA00022692"/>
    </source>
</evidence>
<accession>A0A2W4X6W4</accession>
<feature type="transmembrane region" description="Helical" evidence="5">
    <location>
        <begin position="120"/>
        <end position="138"/>
    </location>
</feature>
<feature type="transmembrane region" description="Helical" evidence="5">
    <location>
        <begin position="220"/>
        <end position="250"/>
    </location>
</feature>
<evidence type="ECO:0000256" key="3">
    <source>
        <dbReference type="ARBA" id="ARBA00022989"/>
    </source>
</evidence>
<dbReference type="Proteomes" id="UP000249794">
    <property type="component" value="Unassembled WGS sequence"/>
</dbReference>
<organism evidence="7 8">
    <name type="scientific">Phormidesmis priestleyi</name>
    <dbReference type="NCBI Taxonomy" id="268141"/>
    <lineage>
        <taxon>Bacteria</taxon>
        <taxon>Bacillati</taxon>
        <taxon>Cyanobacteriota</taxon>
        <taxon>Cyanophyceae</taxon>
        <taxon>Leptolyngbyales</taxon>
        <taxon>Leptolyngbyaceae</taxon>
        <taxon>Phormidesmis</taxon>
    </lineage>
</organism>
<evidence type="ECO:0000256" key="1">
    <source>
        <dbReference type="ARBA" id="ARBA00004141"/>
    </source>
</evidence>
<name>A0A2W4X6W4_9CYAN</name>
<dbReference type="PANTHER" id="PTHR37422:SF13">
    <property type="entry name" value="LIPOPOLYSACCHARIDE BIOSYNTHESIS PROTEIN PA4999-RELATED"/>
    <property type="match status" value="1"/>
</dbReference>
<dbReference type="InterPro" id="IPR051533">
    <property type="entry name" value="WaaL-like"/>
</dbReference>